<sequence length="81" mass="8773">MAKGSKALHPAALVPVVVFGTPGAAEPPSARPCSSASAMRAFARRCADYADFWPSLVFVRPVNLTALEKRLRARRTMTPYL</sequence>
<comment type="caution">
    <text evidence="1">The sequence shown here is derived from an EMBL/GenBank/DDBJ whole genome shotgun (WGS) entry which is preliminary data.</text>
</comment>
<evidence type="ECO:0008006" key="3">
    <source>
        <dbReference type="Google" id="ProtNLM"/>
    </source>
</evidence>
<protein>
    <recommendedName>
        <fullName evidence="3">Secreted protein</fullName>
    </recommendedName>
</protein>
<keyword evidence="2" id="KW-1185">Reference proteome</keyword>
<name>A0ABP0CXQ9_9PEZI</name>
<accession>A0ABP0CXQ9</accession>
<dbReference type="Proteomes" id="UP001642405">
    <property type="component" value="Unassembled WGS sequence"/>
</dbReference>
<evidence type="ECO:0000313" key="1">
    <source>
        <dbReference type="EMBL" id="CAK7236583.1"/>
    </source>
</evidence>
<dbReference type="EMBL" id="CAWUHB010000118">
    <property type="protein sequence ID" value="CAK7236583.1"/>
    <property type="molecule type" value="Genomic_DNA"/>
</dbReference>
<gene>
    <name evidence="1" type="ORF">SCUCBS95973_009656</name>
</gene>
<organism evidence="1 2">
    <name type="scientific">Sporothrix curviconia</name>
    <dbReference type="NCBI Taxonomy" id="1260050"/>
    <lineage>
        <taxon>Eukaryota</taxon>
        <taxon>Fungi</taxon>
        <taxon>Dikarya</taxon>
        <taxon>Ascomycota</taxon>
        <taxon>Pezizomycotina</taxon>
        <taxon>Sordariomycetes</taxon>
        <taxon>Sordariomycetidae</taxon>
        <taxon>Ophiostomatales</taxon>
        <taxon>Ophiostomataceae</taxon>
        <taxon>Sporothrix</taxon>
    </lineage>
</organism>
<reference evidence="1 2" key="1">
    <citation type="submission" date="2024-01" db="EMBL/GenBank/DDBJ databases">
        <authorList>
            <person name="Allen C."/>
            <person name="Tagirdzhanova G."/>
        </authorList>
    </citation>
    <scope>NUCLEOTIDE SEQUENCE [LARGE SCALE GENOMIC DNA]</scope>
</reference>
<proteinExistence type="predicted"/>
<evidence type="ECO:0000313" key="2">
    <source>
        <dbReference type="Proteomes" id="UP001642405"/>
    </source>
</evidence>